<sequence>MAFVMRKIPTKKLFSLLWKLNEEQELITYNSCGTILAEILSSPDGSFHSSSVEIFQVLFALITGTTLLEGLQSSQSLIEMQ</sequence>
<reference evidence="1 2" key="1">
    <citation type="submission" date="2019-07" db="EMBL/GenBank/DDBJ databases">
        <authorList>
            <person name="Jastrzebski P J."/>
            <person name="Paukszto L."/>
            <person name="Jastrzebski P J."/>
        </authorList>
    </citation>
    <scope>NUCLEOTIDE SEQUENCE [LARGE SCALE GENOMIC DNA]</scope>
    <source>
        <strain evidence="1 2">WMS-il1</strain>
    </source>
</reference>
<proteinExistence type="predicted"/>
<dbReference type="AlphaFoldDB" id="A0A564Z6X9"/>
<keyword evidence="2" id="KW-1185">Reference proteome</keyword>
<gene>
    <name evidence="1" type="ORF">WMSIL1_LOCUS12578</name>
</gene>
<accession>A0A564Z6X9</accession>
<dbReference type="EMBL" id="CABIJS010000665">
    <property type="protein sequence ID" value="VUZ54554.1"/>
    <property type="molecule type" value="Genomic_DNA"/>
</dbReference>
<organism evidence="1 2">
    <name type="scientific">Hymenolepis diminuta</name>
    <name type="common">Rat tapeworm</name>
    <dbReference type="NCBI Taxonomy" id="6216"/>
    <lineage>
        <taxon>Eukaryota</taxon>
        <taxon>Metazoa</taxon>
        <taxon>Spiralia</taxon>
        <taxon>Lophotrochozoa</taxon>
        <taxon>Platyhelminthes</taxon>
        <taxon>Cestoda</taxon>
        <taxon>Eucestoda</taxon>
        <taxon>Cyclophyllidea</taxon>
        <taxon>Hymenolepididae</taxon>
        <taxon>Hymenolepis</taxon>
    </lineage>
</organism>
<name>A0A564Z6X9_HYMDI</name>
<dbReference type="Proteomes" id="UP000321570">
    <property type="component" value="Unassembled WGS sequence"/>
</dbReference>
<evidence type="ECO:0000313" key="2">
    <source>
        <dbReference type="Proteomes" id="UP000321570"/>
    </source>
</evidence>
<feature type="non-terminal residue" evidence="1">
    <location>
        <position position="81"/>
    </location>
</feature>
<protein>
    <submittedName>
        <fullName evidence="1">Uncharacterized protein</fullName>
    </submittedName>
</protein>
<evidence type="ECO:0000313" key="1">
    <source>
        <dbReference type="EMBL" id="VUZ54554.1"/>
    </source>
</evidence>